<evidence type="ECO:0000313" key="2">
    <source>
        <dbReference type="EMBL" id="GMI46141.1"/>
    </source>
</evidence>
<proteinExistence type="predicted"/>
<name>A0A9W7GHS7_9STRA</name>
<feature type="chain" id="PRO_5040824630" evidence="1">
    <location>
        <begin position="22"/>
        <end position="155"/>
    </location>
</feature>
<sequence>MTMILILNIALLLLCAPTLSAGRLRDVIPQNSQVADDEIEVRNLAASKGEIVDVLSKVSDGQHSVFAAPKFSESADDVEVFIANAKLLGFFDLFNDDVVVPLDGATICDCCGCPCPCSQCTPKKIRICCNSGYVGGDDLEPGNGEGDGMDGMVQN</sequence>
<reference evidence="3" key="1">
    <citation type="journal article" date="2023" name="Commun. Biol.">
        <title>Genome analysis of Parmales, the sister group of diatoms, reveals the evolutionary specialization of diatoms from phago-mixotrophs to photoautotrophs.</title>
        <authorList>
            <person name="Ban H."/>
            <person name="Sato S."/>
            <person name="Yoshikawa S."/>
            <person name="Yamada K."/>
            <person name="Nakamura Y."/>
            <person name="Ichinomiya M."/>
            <person name="Sato N."/>
            <person name="Blanc-Mathieu R."/>
            <person name="Endo H."/>
            <person name="Kuwata A."/>
            <person name="Ogata H."/>
        </authorList>
    </citation>
    <scope>NUCLEOTIDE SEQUENCE [LARGE SCALE GENOMIC DNA]</scope>
</reference>
<evidence type="ECO:0000313" key="3">
    <source>
        <dbReference type="Proteomes" id="UP001165065"/>
    </source>
</evidence>
<organism evidence="2 3">
    <name type="scientific">Triparma columacea</name>
    <dbReference type="NCBI Taxonomy" id="722753"/>
    <lineage>
        <taxon>Eukaryota</taxon>
        <taxon>Sar</taxon>
        <taxon>Stramenopiles</taxon>
        <taxon>Ochrophyta</taxon>
        <taxon>Bolidophyceae</taxon>
        <taxon>Parmales</taxon>
        <taxon>Triparmaceae</taxon>
        <taxon>Triparma</taxon>
    </lineage>
</organism>
<keyword evidence="3" id="KW-1185">Reference proteome</keyword>
<keyword evidence="1" id="KW-0732">Signal</keyword>
<accession>A0A9W7GHS7</accession>
<evidence type="ECO:0000256" key="1">
    <source>
        <dbReference type="SAM" id="SignalP"/>
    </source>
</evidence>
<gene>
    <name evidence="2" type="ORF">TrCOL_g7670</name>
</gene>
<dbReference type="EMBL" id="BRYA01001730">
    <property type="protein sequence ID" value="GMI46141.1"/>
    <property type="molecule type" value="Genomic_DNA"/>
</dbReference>
<feature type="signal peptide" evidence="1">
    <location>
        <begin position="1"/>
        <end position="21"/>
    </location>
</feature>
<dbReference type="AlphaFoldDB" id="A0A9W7GHS7"/>
<dbReference type="Proteomes" id="UP001165065">
    <property type="component" value="Unassembled WGS sequence"/>
</dbReference>
<protein>
    <submittedName>
        <fullName evidence="2">Uncharacterized protein</fullName>
    </submittedName>
</protein>
<comment type="caution">
    <text evidence="2">The sequence shown here is derived from an EMBL/GenBank/DDBJ whole genome shotgun (WGS) entry which is preliminary data.</text>
</comment>